<proteinExistence type="predicted"/>
<reference evidence="1 2" key="1">
    <citation type="submission" date="2016-03" db="EMBL/GenBank/DDBJ databases">
        <authorList>
            <person name="Devillers H."/>
        </authorList>
    </citation>
    <scope>NUCLEOTIDE SEQUENCE [LARGE SCALE GENOMIC DNA]</scope>
    <source>
        <strain evidence="1">CBS 6772</strain>
    </source>
</reference>
<dbReference type="OMA" id="YRPKNAN"/>
<evidence type="ECO:0000313" key="1">
    <source>
        <dbReference type="EMBL" id="SCW01331.1"/>
    </source>
</evidence>
<keyword evidence="2" id="KW-1185">Reference proteome</keyword>
<sequence>MLRFTSRRCLSSFQVADEKLGELYKYHATSAALKPLIYRPKNANILLAKDLKDPETNAPLKPRPPLKPLSRSVLNTYIWKSQDATQLISLLKKWTSITTRKRGLWGFFTADHVQNILIASMFKLGKFSYFVKELYDLKPRFIEAKNDGIYDVEHFFNSMVMCQIHRNALGNFQDAAIANKKLINAWNHVSVRENKSGLANLLVKALQKQQGIDNVQLEGFPSADLQLPPLVEEARSQGKLAAYLSKNRFTYLMARTVLEFGESNSEILAFVEKYKSISSKLQRPDVYEEYVSNAKQLLNKPIASANVEPHPEAESS</sequence>
<dbReference type="InterPro" id="IPR059185">
    <property type="entry name" value="MRP13_sacc"/>
</dbReference>
<dbReference type="AlphaFoldDB" id="A0A1G4MBQ7"/>
<evidence type="ECO:0000313" key="2">
    <source>
        <dbReference type="Proteomes" id="UP000190831"/>
    </source>
</evidence>
<dbReference type="OrthoDB" id="4061106at2759"/>
<dbReference type="CDD" id="cd23704">
    <property type="entry name" value="mS44"/>
    <property type="match status" value="1"/>
</dbReference>
<dbReference type="EMBL" id="LT598492">
    <property type="protein sequence ID" value="SCW01331.1"/>
    <property type="molecule type" value="Genomic_DNA"/>
</dbReference>
<name>A0A1G4MBQ7_LACFM</name>
<dbReference type="Proteomes" id="UP000190831">
    <property type="component" value="Chromosome D"/>
</dbReference>
<protein>
    <submittedName>
        <fullName evidence="1">LAFE_0D10220g1_1</fullName>
    </submittedName>
</protein>
<dbReference type="STRING" id="4955.A0A1G4MBQ7"/>
<gene>
    <name evidence="1" type="ORF">LAFE_0D10220G</name>
</gene>
<organism evidence="1 2">
    <name type="scientific">Lachancea fermentati</name>
    <name type="common">Zygosaccharomyces fermentati</name>
    <dbReference type="NCBI Taxonomy" id="4955"/>
    <lineage>
        <taxon>Eukaryota</taxon>
        <taxon>Fungi</taxon>
        <taxon>Dikarya</taxon>
        <taxon>Ascomycota</taxon>
        <taxon>Saccharomycotina</taxon>
        <taxon>Saccharomycetes</taxon>
        <taxon>Saccharomycetales</taxon>
        <taxon>Saccharomycetaceae</taxon>
        <taxon>Lachancea</taxon>
    </lineage>
</organism>
<accession>A0A1G4MBQ7</accession>